<keyword evidence="1" id="KW-0547">Nucleotide-binding</keyword>
<organism evidence="6">
    <name type="scientific">marine sediment metagenome</name>
    <dbReference type="NCBI Taxonomy" id="412755"/>
    <lineage>
        <taxon>unclassified sequences</taxon>
        <taxon>metagenomes</taxon>
        <taxon>ecological metagenomes</taxon>
    </lineage>
</organism>
<dbReference type="GO" id="GO:0005524">
    <property type="term" value="F:ATP binding"/>
    <property type="evidence" value="ECO:0007669"/>
    <property type="project" value="UniProtKB-KW"/>
</dbReference>
<evidence type="ECO:0000256" key="4">
    <source>
        <dbReference type="ARBA" id="ARBA00022840"/>
    </source>
</evidence>
<dbReference type="AlphaFoldDB" id="X1U0B3"/>
<comment type="caution">
    <text evidence="6">The sequence shown here is derived from an EMBL/GenBank/DDBJ whole genome shotgun (WGS) entry which is preliminary data.</text>
</comment>
<feature type="non-terminal residue" evidence="6">
    <location>
        <position position="1"/>
    </location>
</feature>
<feature type="domain" description="DEAD-box RNA helicase Q" evidence="5">
    <location>
        <begin position="10"/>
        <end position="38"/>
    </location>
</feature>
<dbReference type="SUPFAM" id="SSF52540">
    <property type="entry name" value="P-loop containing nucleoside triphosphate hydrolases"/>
    <property type="match status" value="1"/>
</dbReference>
<keyword evidence="2" id="KW-0378">Hydrolase</keyword>
<keyword evidence="3" id="KW-0347">Helicase</keyword>
<dbReference type="InterPro" id="IPR027417">
    <property type="entry name" value="P-loop_NTPase"/>
</dbReference>
<dbReference type="PROSITE" id="PS51195">
    <property type="entry name" value="Q_MOTIF"/>
    <property type="match status" value="1"/>
</dbReference>
<dbReference type="InterPro" id="IPR014014">
    <property type="entry name" value="RNA_helicase_DEAD_Q_motif"/>
</dbReference>
<dbReference type="EMBL" id="BARW01009922">
    <property type="protein sequence ID" value="GAI85764.1"/>
    <property type="molecule type" value="Genomic_DNA"/>
</dbReference>
<keyword evidence="4" id="KW-0067">ATP-binding</keyword>
<evidence type="ECO:0000259" key="5">
    <source>
        <dbReference type="PROSITE" id="PS51195"/>
    </source>
</evidence>
<evidence type="ECO:0000256" key="2">
    <source>
        <dbReference type="ARBA" id="ARBA00022801"/>
    </source>
</evidence>
<reference evidence="6" key="1">
    <citation type="journal article" date="2014" name="Front. Microbiol.">
        <title>High frequency of phylogenetically diverse reductive dehalogenase-homologous genes in deep subseafloor sedimentary metagenomes.</title>
        <authorList>
            <person name="Kawai M."/>
            <person name="Futagami T."/>
            <person name="Toyoda A."/>
            <person name="Takaki Y."/>
            <person name="Nishi S."/>
            <person name="Hori S."/>
            <person name="Arai W."/>
            <person name="Tsubouchi T."/>
            <person name="Morono Y."/>
            <person name="Uchiyama I."/>
            <person name="Ito T."/>
            <person name="Fujiyama A."/>
            <person name="Inagaki F."/>
            <person name="Takami H."/>
        </authorList>
    </citation>
    <scope>NUCLEOTIDE SEQUENCE</scope>
    <source>
        <strain evidence="6">Expedition CK06-06</strain>
    </source>
</reference>
<protein>
    <recommendedName>
        <fullName evidence="5">DEAD-box RNA helicase Q domain-containing protein</fullName>
    </recommendedName>
</protein>
<accession>X1U0B3</accession>
<gene>
    <name evidence="6" type="ORF">S12H4_19750</name>
</gene>
<proteinExistence type="predicted"/>
<evidence type="ECO:0000256" key="1">
    <source>
        <dbReference type="ARBA" id="ARBA00022741"/>
    </source>
</evidence>
<dbReference type="GO" id="GO:0016787">
    <property type="term" value="F:hydrolase activity"/>
    <property type="evidence" value="ECO:0007669"/>
    <property type="project" value="UniProtKB-KW"/>
</dbReference>
<dbReference type="GO" id="GO:0003724">
    <property type="term" value="F:RNA helicase activity"/>
    <property type="evidence" value="ECO:0007669"/>
    <property type="project" value="InterPro"/>
</dbReference>
<name>X1U0B3_9ZZZZ</name>
<evidence type="ECO:0000313" key="6">
    <source>
        <dbReference type="EMBL" id="GAI85764.1"/>
    </source>
</evidence>
<evidence type="ECO:0000256" key="3">
    <source>
        <dbReference type="ARBA" id="ARBA00022806"/>
    </source>
</evidence>
<sequence length="65" mass="7216">RQEKYMAKKKTFNDLGLSAKALDAINKKGFEEPTAIQVMTIPIMLRDDTNIIAQAQTVMGTGVNF</sequence>
<dbReference type="Gene3D" id="3.40.50.300">
    <property type="entry name" value="P-loop containing nucleotide triphosphate hydrolases"/>
    <property type="match status" value="1"/>
</dbReference>